<evidence type="ECO:0000256" key="3">
    <source>
        <dbReference type="ARBA" id="ARBA00022475"/>
    </source>
</evidence>
<dbReference type="SUPFAM" id="SSF103473">
    <property type="entry name" value="MFS general substrate transporter"/>
    <property type="match status" value="1"/>
</dbReference>
<feature type="domain" description="Major facilitator superfamily (MFS) profile" evidence="8">
    <location>
        <begin position="3"/>
        <end position="388"/>
    </location>
</feature>
<feature type="transmembrane region" description="Helical" evidence="7">
    <location>
        <begin position="162"/>
        <end position="187"/>
    </location>
</feature>
<dbReference type="EMBL" id="CP036282">
    <property type="protein sequence ID" value="QDL55450.1"/>
    <property type="molecule type" value="Genomic_DNA"/>
</dbReference>
<feature type="transmembrane region" description="Helical" evidence="7">
    <location>
        <begin position="135"/>
        <end position="156"/>
    </location>
</feature>
<feature type="transmembrane region" description="Helical" evidence="7">
    <location>
        <begin position="367"/>
        <end position="384"/>
    </location>
</feature>
<evidence type="ECO:0000256" key="1">
    <source>
        <dbReference type="ARBA" id="ARBA00004651"/>
    </source>
</evidence>
<dbReference type="NCBIfam" id="NF008650">
    <property type="entry name" value="PRK11646.1"/>
    <property type="match status" value="1"/>
</dbReference>
<evidence type="ECO:0000256" key="4">
    <source>
        <dbReference type="ARBA" id="ARBA00022692"/>
    </source>
</evidence>
<feature type="transmembrane region" description="Helical" evidence="7">
    <location>
        <begin position="208"/>
        <end position="234"/>
    </location>
</feature>
<proteinExistence type="predicted"/>
<reference evidence="10" key="1">
    <citation type="submission" date="2019-02" db="EMBL/GenBank/DDBJ databases">
        <title>Complete genome sequence of Rhodoferax sp. Gr-4.</title>
        <authorList>
            <person name="Jin L."/>
        </authorList>
    </citation>
    <scope>NUCLEOTIDE SEQUENCE [LARGE SCALE GENOMIC DNA]</scope>
    <source>
        <strain evidence="10">Gr-4</strain>
    </source>
</reference>
<evidence type="ECO:0000256" key="5">
    <source>
        <dbReference type="ARBA" id="ARBA00022989"/>
    </source>
</evidence>
<feature type="transmembrane region" description="Helical" evidence="7">
    <location>
        <begin position="246"/>
        <end position="263"/>
    </location>
</feature>
<accession>A0A515ES19</accession>
<protein>
    <submittedName>
        <fullName evidence="9">Multidrug efflux MFS transporter MdtH</fullName>
    </submittedName>
</protein>
<dbReference type="InterPro" id="IPR011701">
    <property type="entry name" value="MFS"/>
</dbReference>
<evidence type="ECO:0000256" key="2">
    <source>
        <dbReference type="ARBA" id="ARBA00022448"/>
    </source>
</evidence>
<feature type="transmembrane region" description="Helical" evidence="7">
    <location>
        <begin position="12"/>
        <end position="34"/>
    </location>
</feature>
<dbReference type="PANTHER" id="PTHR23517:SF2">
    <property type="entry name" value="MULTIDRUG RESISTANCE PROTEIN MDTH"/>
    <property type="match status" value="1"/>
</dbReference>
<dbReference type="InterPro" id="IPR020846">
    <property type="entry name" value="MFS_dom"/>
</dbReference>
<keyword evidence="10" id="KW-1185">Reference proteome</keyword>
<dbReference type="GO" id="GO:0022857">
    <property type="term" value="F:transmembrane transporter activity"/>
    <property type="evidence" value="ECO:0007669"/>
    <property type="project" value="InterPro"/>
</dbReference>
<dbReference type="Proteomes" id="UP000317365">
    <property type="component" value="Chromosome"/>
</dbReference>
<evidence type="ECO:0000256" key="7">
    <source>
        <dbReference type="SAM" id="Phobius"/>
    </source>
</evidence>
<feature type="transmembrane region" description="Helical" evidence="7">
    <location>
        <begin position="275"/>
        <end position="292"/>
    </location>
</feature>
<dbReference type="InterPro" id="IPR050171">
    <property type="entry name" value="MFS_Transporters"/>
</dbReference>
<evidence type="ECO:0000256" key="6">
    <source>
        <dbReference type="ARBA" id="ARBA00023136"/>
    </source>
</evidence>
<gene>
    <name evidence="9" type="primary">mdtH</name>
    <name evidence="9" type="ORF">EXZ61_15430</name>
</gene>
<dbReference type="PANTHER" id="PTHR23517">
    <property type="entry name" value="RESISTANCE PROTEIN MDTM, PUTATIVE-RELATED-RELATED"/>
    <property type="match status" value="1"/>
</dbReference>
<dbReference type="Gene3D" id="1.20.1250.20">
    <property type="entry name" value="MFS general substrate transporter like domains"/>
    <property type="match status" value="1"/>
</dbReference>
<evidence type="ECO:0000259" key="8">
    <source>
        <dbReference type="PROSITE" id="PS50850"/>
    </source>
</evidence>
<evidence type="ECO:0000313" key="10">
    <source>
        <dbReference type="Proteomes" id="UP000317365"/>
    </source>
</evidence>
<comment type="subcellular location">
    <subcellularLocation>
        <location evidence="1">Cell membrane</location>
        <topology evidence="1">Multi-pass membrane protein</topology>
    </subcellularLocation>
</comment>
<sequence>MTTQRARTLGRRFIMVDNLLVVVGFFCVFPLVSLHFVDQLGWAGAAVGLALGMRQVVQQGMGLLGGSLADRFGAKPLIVGGMLLRAASFALMAVAHHPGVLVFACVVSGLGGMLFDPPRGALIVKLTRPHERNRFYSLLMMQDSAAAVGGALLGTWLLAFDFFWVAMGGCAMFSLAALANAWLLPAYRVASKRAAPLASMRAVLADKAFLAYVFTLSGYYALTVQTMLLLPVTIKQLAGTAQAVSWMYAIDTVLSLALLYPLARLGERYLKLETRILLGLLTMTTAMAAMAWVHSLHAAFVVLSLFFIGSLVTEPAREELLARFAQAHARASYMGMGRMGLAVGGLVGYTGGGYLLDASRALQQPGLPWLVVALVGALTCLALYRQFAAPEPKAALAFECKSLP</sequence>
<name>A0A515ES19_9BURK</name>
<dbReference type="InterPro" id="IPR036259">
    <property type="entry name" value="MFS_trans_sf"/>
</dbReference>
<evidence type="ECO:0000313" key="9">
    <source>
        <dbReference type="EMBL" id="QDL55450.1"/>
    </source>
</evidence>
<keyword evidence="4 7" id="KW-0812">Transmembrane</keyword>
<dbReference type="RefSeq" id="WP_142812607.1">
    <property type="nucleotide sequence ID" value="NZ_CP036282.1"/>
</dbReference>
<organism evidence="9 10">
    <name type="scientific">Rhodoferax aquaticus</name>
    <dbReference type="NCBI Taxonomy" id="2527691"/>
    <lineage>
        <taxon>Bacteria</taxon>
        <taxon>Pseudomonadati</taxon>
        <taxon>Pseudomonadota</taxon>
        <taxon>Betaproteobacteria</taxon>
        <taxon>Burkholderiales</taxon>
        <taxon>Comamonadaceae</taxon>
        <taxon>Rhodoferax</taxon>
    </lineage>
</organism>
<dbReference type="GO" id="GO:0005886">
    <property type="term" value="C:plasma membrane"/>
    <property type="evidence" value="ECO:0007669"/>
    <property type="project" value="UniProtKB-SubCell"/>
</dbReference>
<feature type="transmembrane region" description="Helical" evidence="7">
    <location>
        <begin position="100"/>
        <end position="115"/>
    </location>
</feature>
<feature type="transmembrane region" description="Helical" evidence="7">
    <location>
        <begin position="298"/>
        <end position="316"/>
    </location>
</feature>
<keyword evidence="2" id="KW-0813">Transport</keyword>
<keyword evidence="5 7" id="KW-1133">Transmembrane helix</keyword>
<dbReference type="PROSITE" id="PS50850">
    <property type="entry name" value="MFS"/>
    <property type="match status" value="1"/>
</dbReference>
<dbReference type="KEGG" id="rhg:EXZ61_15430"/>
<keyword evidence="6 7" id="KW-0472">Membrane</keyword>
<dbReference type="AlphaFoldDB" id="A0A515ES19"/>
<dbReference type="Pfam" id="PF07690">
    <property type="entry name" value="MFS_1"/>
    <property type="match status" value="1"/>
</dbReference>
<reference evidence="10" key="2">
    <citation type="journal article" date="2020" name="Int. J. Syst. Evol. Microbiol.">
        <title>Genomic insights into a novel species Rhodoferax aquaticus sp. nov., isolated from freshwater.</title>
        <authorList>
            <person name="Li T."/>
            <person name="Zhuo Y."/>
            <person name="Jin C.Z."/>
            <person name="Wu X."/>
            <person name="Ko S.R."/>
            <person name="Jin F.J."/>
            <person name="Ahn C.Y."/>
            <person name="Oh H.M."/>
            <person name="Lee H.G."/>
            <person name="Jin L."/>
        </authorList>
    </citation>
    <scope>NUCLEOTIDE SEQUENCE [LARGE SCALE GENOMIC DNA]</scope>
    <source>
        <strain evidence="10">Gr-4</strain>
    </source>
</reference>
<feature type="transmembrane region" description="Helical" evidence="7">
    <location>
        <begin position="336"/>
        <end position="355"/>
    </location>
</feature>
<keyword evidence="3" id="KW-1003">Cell membrane</keyword>